<evidence type="ECO:0000313" key="2">
    <source>
        <dbReference type="Proteomes" id="UP000228934"/>
    </source>
</evidence>
<reference evidence="2" key="1">
    <citation type="journal article" date="2017" name="Nat. Commun.">
        <title>The North American bullfrog draft genome provides insight into hormonal regulation of long noncoding RNA.</title>
        <authorList>
            <person name="Hammond S.A."/>
            <person name="Warren R.L."/>
            <person name="Vandervalk B.P."/>
            <person name="Kucuk E."/>
            <person name="Khan H."/>
            <person name="Gibb E.A."/>
            <person name="Pandoh P."/>
            <person name="Kirk H."/>
            <person name="Zhao Y."/>
            <person name="Jones M."/>
            <person name="Mungall A.J."/>
            <person name="Coope R."/>
            <person name="Pleasance S."/>
            <person name="Moore R.A."/>
            <person name="Holt R.A."/>
            <person name="Round J.M."/>
            <person name="Ohora S."/>
            <person name="Walle B.V."/>
            <person name="Veldhoen N."/>
            <person name="Helbing C.C."/>
            <person name="Birol I."/>
        </authorList>
    </citation>
    <scope>NUCLEOTIDE SEQUENCE [LARGE SCALE GENOMIC DNA]</scope>
</reference>
<organism evidence="1 2">
    <name type="scientific">Aquarana catesbeiana</name>
    <name type="common">American bullfrog</name>
    <name type="synonym">Rana catesbeiana</name>
    <dbReference type="NCBI Taxonomy" id="8400"/>
    <lineage>
        <taxon>Eukaryota</taxon>
        <taxon>Metazoa</taxon>
        <taxon>Chordata</taxon>
        <taxon>Craniata</taxon>
        <taxon>Vertebrata</taxon>
        <taxon>Euteleostomi</taxon>
        <taxon>Amphibia</taxon>
        <taxon>Batrachia</taxon>
        <taxon>Anura</taxon>
        <taxon>Neobatrachia</taxon>
        <taxon>Ranoidea</taxon>
        <taxon>Ranidae</taxon>
        <taxon>Aquarana</taxon>
    </lineage>
</organism>
<evidence type="ECO:0000313" key="1">
    <source>
        <dbReference type="EMBL" id="PIO31197.1"/>
    </source>
</evidence>
<proteinExistence type="predicted"/>
<dbReference type="EMBL" id="KV930358">
    <property type="protein sequence ID" value="PIO31197.1"/>
    <property type="molecule type" value="Genomic_DNA"/>
</dbReference>
<keyword evidence="2" id="KW-1185">Reference proteome</keyword>
<dbReference type="Proteomes" id="UP000228934">
    <property type="component" value="Unassembled WGS sequence"/>
</dbReference>
<dbReference type="AlphaFoldDB" id="A0A2G9RTH1"/>
<name>A0A2G9RTH1_AQUCT</name>
<gene>
    <name evidence="1" type="ORF">AB205_0043120</name>
</gene>
<protein>
    <submittedName>
        <fullName evidence="1">Uncharacterized protein</fullName>
    </submittedName>
</protein>
<sequence length="157" mass="18928">MHASYALYTLRMRETPPAPDVLSSLFPAPSSSAQWGKSTWWRHNRCVLITATRRRRRKARSLKHHNPEGDDLRHQICPWRDVGDGQHTEKDRLWWEVWTLPQPQCQKGQEWSKVVKSLQNNFGIRGSKDQLRKRWSDLKLREHKQYRRIRRVLQKRK</sequence>
<accession>A0A2G9RTH1</accession>